<evidence type="ECO:0000259" key="5">
    <source>
        <dbReference type="PROSITE" id="PS50835"/>
    </source>
</evidence>
<dbReference type="Gene3D" id="2.60.40.10">
    <property type="entry name" value="Immunoglobulins"/>
    <property type="match status" value="2"/>
</dbReference>
<feature type="domain" description="Ig-like" evidence="5">
    <location>
        <begin position="111"/>
        <end position="187"/>
    </location>
</feature>
<reference evidence="7" key="1">
    <citation type="submission" date="2019-09" db="EMBL/GenBank/DDBJ databases">
        <title>Bird 10,000 Genomes (B10K) Project - Family phase.</title>
        <authorList>
            <person name="Zhang G."/>
        </authorList>
    </citation>
    <scope>NUCLEOTIDE SEQUENCE [LARGE SCALE GENOMIC DNA]</scope>
</reference>
<evidence type="ECO:0000313" key="6">
    <source>
        <dbReference type="EMBL" id="NXO46830.1"/>
    </source>
</evidence>
<feature type="non-terminal residue" evidence="6">
    <location>
        <position position="1"/>
    </location>
</feature>
<organism evidence="6 7">
    <name type="scientific">Helopsaltes ochotensis</name>
    <name type="common">Middendorff's grasshopper-warbler</name>
    <dbReference type="NCBI Taxonomy" id="3150915"/>
    <lineage>
        <taxon>Eukaryota</taxon>
        <taxon>Metazoa</taxon>
        <taxon>Chordata</taxon>
        <taxon>Craniata</taxon>
        <taxon>Vertebrata</taxon>
        <taxon>Euteleostomi</taxon>
        <taxon>Archelosauria</taxon>
        <taxon>Archosauria</taxon>
        <taxon>Dinosauria</taxon>
        <taxon>Saurischia</taxon>
        <taxon>Theropoda</taxon>
        <taxon>Coelurosauria</taxon>
        <taxon>Aves</taxon>
        <taxon>Neognathae</taxon>
        <taxon>Neoaves</taxon>
        <taxon>Telluraves</taxon>
        <taxon>Australaves</taxon>
        <taxon>Passeriformes</taxon>
        <taxon>Sylvioidea</taxon>
        <taxon>Locustellidae</taxon>
        <taxon>Helopsaltes</taxon>
    </lineage>
</organism>
<evidence type="ECO:0000256" key="1">
    <source>
        <dbReference type="ARBA" id="ARBA00004370"/>
    </source>
</evidence>
<comment type="caution">
    <text evidence="6">The sequence shown here is derived from an EMBL/GenBank/DDBJ whole genome shotgun (WGS) entry which is preliminary data.</text>
</comment>
<dbReference type="InterPro" id="IPR013783">
    <property type="entry name" value="Ig-like_fold"/>
</dbReference>
<dbReference type="PANTHER" id="PTHR12080">
    <property type="entry name" value="SIGNALING LYMPHOCYTIC ACTIVATION MOLECULE"/>
    <property type="match status" value="1"/>
</dbReference>
<proteinExistence type="predicted"/>
<dbReference type="OrthoDB" id="8741746at2759"/>
<dbReference type="SUPFAM" id="SSF48726">
    <property type="entry name" value="Immunoglobulin"/>
    <property type="match status" value="2"/>
</dbReference>
<dbReference type="InterPro" id="IPR007110">
    <property type="entry name" value="Ig-like_dom"/>
</dbReference>
<evidence type="ECO:0000313" key="7">
    <source>
        <dbReference type="Proteomes" id="UP000572057"/>
    </source>
</evidence>
<comment type="subcellular location">
    <subcellularLocation>
        <location evidence="1">Membrane</location>
    </subcellularLocation>
</comment>
<evidence type="ECO:0000256" key="3">
    <source>
        <dbReference type="ARBA" id="ARBA00023136"/>
    </source>
</evidence>
<dbReference type="PROSITE" id="PS50835">
    <property type="entry name" value="IG_LIKE"/>
    <property type="match status" value="1"/>
</dbReference>
<dbReference type="Proteomes" id="UP000572057">
    <property type="component" value="Unassembled WGS sequence"/>
</dbReference>
<feature type="non-terminal residue" evidence="6">
    <location>
        <position position="197"/>
    </location>
</feature>
<keyword evidence="4" id="KW-0325">Glycoprotein</keyword>
<gene>
    <name evidence="6" type="primary">Slamf7_1</name>
    <name evidence="6" type="ORF">LOCOCH_R15112</name>
</gene>
<dbReference type="GO" id="GO:0016020">
    <property type="term" value="C:membrane"/>
    <property type="evidence" value="ECO:0007669"/>
    <property type="project" value="UniProtKB-SubCell"/>
</dbReference>
<protein>
    <submittedName>
        <fullName evidence="6">SLAF7 protein</fullName>
    </submittedName>
</protein>
<dbReference type="InterPro" id="IPR015631">
    <property type="entry name" value="CD2/SLAM_rcpt"/>
</dbReference>
<dbReference type="InterPro" id="IPR036179">
    <property type="entry name" value="Ig-like_dom_sf"/>
</dbReference>
<dbReference type="AlphaFoldDB" id="A0A7L1SF79"/>
<keyword evidence="2" id="KW-0732">Signal</keyword>
<dbReference type="EMBL" id="VXBM01007874">
    <property type="protein sequence ID" value="NXO46830.1"/>
    <property type="molecule type" value="Genomic_DNA"/>
</dbReference>
<evidence type="ECO:0000256" key="4">
    <source>
        <dbReference type="ARBA" id="ARBA00023180"/>
    </source>
</evidence>
<evidence type="ECO:0000256" key="2">
    <source>
        <dbReference type="ARBA" id="ARBA00022729"/>
    </source>
</evidence>
<name>A0A7L1SF79_9PASS</name>
<dbReference type="PANTHER" id="PTHR12080:SF55">
    <property type="entry name" value="LYMPHOCYTE FUNCTION-ASSOCIATED ANTIGEN 3"/>
    <property type="match status" value="1"/>
</dbReference>
<sequence>VLSPASACDTKEEIRVVGGSVTFRSQNTATDRGAPLWSFGEHPIVTIEFKDPPRPVFHQDKYKTRFKLSESGRALTISQLSMEDAGTYSVSIDGKISSTFTLRVYRKLAEPIVTCEAQSCSDGSCSFSLRCSVPGAGFGNVSYTWRKRDQLWDEGSVVRLEVKESCLCEQEPLTCTARNAVSSRNVTVTTPGELCPG</sequence>
<keyword evidence="7" id="KW-1185">Reference proteome</keyword>
<accession>A0A7L1SF79</accession>
<keyword evidence="3" id="KW-0472">Membrane</keyword>